<dbReference type="RefSeq" id="WP_108855229.1">
    <property type="nucleotide sequence ID" value="NZ_OMOI01000001.1"/>
</dbReference>
<evidence type="ECO:0000256" key="1">
    <source>
        <dbReference type="SAM" id="SignalP"/>
    </source>
</evidence>
<dbReference type="Proteomes" id="UP000244911">
    <property type="component" value="Unassembled WGS sequence"/>
</dbReference>
<feature type="signal peptide" evidence="1">
    <location>
        <begin position="1"/>
        <end position="19"/>
    </location>
</feature>
<proteinExistence type="predicted"/>
<evidence type="ECO:0000313" key="2">
    <source>
        <dbReference type="EMBL" id="SPF75094.1"/>
    </source>
</evidence>
<accession>A0A2R8AGY5</accession>
<evidence type="ECO:0000313" key="3">
    <source>
        <dbReference type="Proteomes" id="UP000244911"/>
    </source>
</evidence>
<sequence>MKLALFSLCIVLAASAASAREVIANVQVKGGPALIYDDGFWRFDDEVGEVCTPTGKHGEVCALPSVWSRLPDVDESRYDLPEFVQGEYLAEFSVLQRRNGTLDLNNVLAFIGNQTMHDGLRGLALLSTEGSIGNLDGKHVVVSAGANGVFAFTFANQNGRFLIARTRDQNSTIYHSGHQKAHESFVQSLYPAPFDSGQE</sequence>
<dbReference type="AlphaFoldDB" id="A0A2R8AGY5"/>
<keyword evidence="3" id="KW-1185">Reference proteome</keyword>
<reference evidence="2 3" key="1">
    <citation type="submission" date="2018-03" db="EMBL/GenBank/DDBJ databases">
        <authorList>
            <person name="Keele B.F."/>
        </authorList>
    </citation>
    <scope>NUCLEOTIDE SEQUENCE [LARGE SCALE GENOMIC DNA]</scope>
    <source>
        <strain evidence="2 3">CECT 8811</strain>
    </source>
</reference>
<protein>
    <submittedName>
        <fullName evidence="2">Uncharacterized protein</fullName>
    </submittedName>
</protein>
<dbReference type="EMBL" id="OMOI01000001">
    <property type="protein sequence ID" value="SPF75094.1"/>
    <property type="molecule type" value="Genomic_DNA"/>
</dbReference>
<feature type="chain" id="PRO_5015310309" evidence="1">
    <location>
        <begin position="20"/>
        <end position="199"/>
    </location>
</feature>
<name>A0A2R8AGY5_9RHOB</name>
<organism evidence="2 3">
    <name type="scientific">Aliiroseovarius pelagivivens</name>
    <dbReference type="NCBI Taxonomy" id="1639690"/>
    <lineage>
        <taxon>Bacteria</taxon>
        <taxon>Pseudomonadati</taxon>
        <taxon>Pseudomonadota</taxon>
        <taxon>Alphaproteobacteria</taxon>
        <taxon>Rhodobacterales</taxon>
        <taxon>Paracoccaceae</taxon>
        <taxon>Aliiroseovarius</taxon>
    </lineage>
</organism>
<keyword evidence="1" id="KW-0732">Signal</keyword>
<dbReference type="OrthoDB" id="7868448at2"/>
<gene>
    <name evidence="2" type="ORF">ALP8811_00078</name>
</gene>